<keyword evidence="1" id="KW-0963">Cytoplasm</keyword>
<keyword evidence="6" id="KW-0175">Coiled coil</keyword>
<dbReference type="GO" id="GO:0006260">
    <property type="term" value="P:DNA replication"/>
    <property type="evidence" value="ECO:0007669"/>
    <property type="project" value="UniProtKB-KW"/>
</dbReference>
<dbReference type="Pfam" id="PF06156">
    <property type="entry name" value="YabA"/>
    <property type="match status" value="1"/>
</dbReference>
<evidence type="ECO:0000256" key="6">
    <source>
        <dbReference type="SAM" id="Coils"/>
    </source>
</evidence>
<evidence type="ECO:0000256" key="4">
    <source>
        <dbReference type="ARBA" id="ARBA00022833"/>
    </source>
</evidence>
<dbReference type="GO" id="GO:0046872">
    <property type="term" value="F:metal ion binding"/>
    <property type="evidence" value="ECO:0007669"/>
    <property type="project" value="UniProtKB-KW"/>
</dbReference>
<keyword evidence="4" id="KW-0862">Zinc</keyword>
<reference evidence="7 8" key="1">
    <citation type="submission" date="2020-08" db="EMBL/GenBank/DDBJ databases">
        <title>Genomic Encyclopedia of Type Strains, Phase IV (KMG-IV): sequencing the most valuable type-strain genomes for metagenomic binning, comparative biology and taxonomic classification.</title>
        <authorList>
            <person name="Goeker M."/>
        </authorList>
    </citation>
    <scope>NUCLEOTIDE SEQUENCE [LARGE SCALE GENOMIC DNA]</scope>
    <source>
        <strain evidence="7 8">DSM 19163</strain>
    </source>
</reference>
<dbReference type="GO" id="GO:0008156">
    <property type="term" value="P:negative regulation of DNA replication"/>
    <property type="evidence" value="ECO:0007669"/>
    <property type="project" value="UniProtKB-KW"/>
</dbReference>
<comment type="caution">
    <text evidence="7">The sequence shown here is derived from an EMBL/GenBank/DDBJ whole genome shotgun (WGS) entry which is preliminary data.</text>
</comment>
<proteinExistence type="predicted"/>
<dbReference type="AlphaFoldDB" id="A0A9Q2HFX2"/>
<dbReference type="InterPro" id="IPR010377">
    <property type="entry name" value="YabA"/>
</dbReference>
<evidence type="ECO:0000256" key="3">
    <source>
        <dbReference type="ARBA" id="ARBA00022723"/>
    </source>
</evidence>
<accession>A0A9Q2HFX2</accession>
<organism evidence="7 8">
    <name type="scientific">Nosocomiicoccus ampullae</name>
    <dbReference type="NCBI Taxonomy" id="489910"/>
    <lineage>
        <taxon>Bacteria</taxon>
        <taxon>Bacillati</taxon>
        <taxon>Bacillota</taxon>
        <taxon>Bacilli</taxon>
        <taxon>Bacillales</taxon>
        <taxon>Staphylococcaceae</taxon>
        <taxon>Nosocomiicoccus</taxon>
    </lineage>
</organism>
<dbReference type="RefSeq" id="WP_221265277.1">
    <property type="nucleotide sequence ID" value="NZ_CBCRYX010000013.1"/>
</dbReference>
<gene>
    <name evidence="7" type="ORF">HNQ45_001491</name>
</gene>
<feature type="coiled-coil region" evidence="6">
    <location>
        <begin position="2"/>
        <end position="64"/>
    </location>
</feature>
<evidence type="ECO:0000313" key="8">
    <source>
        <dbReference type="Proteomes" id="UP000579136"/>
    </source>
</evidence>
<evidence type="ECO:0000256" key="5">
    <source>
        <dbReference type="ARBA" id="ARBA00022880"/>
    </source>
</evidence>
<dbReference type="PIRSF" id="PIRSF021439">
    <property type="entry name" value="DUF972"/>
    <property type="match status" value="1"/>
</dbReference>
<dbReference type="EMBL" id="JACHHF010000010">
    <property type="protein sequence ID" value="MBB5176603.1"/>
    <property type="molecule type" value="Genomic_DNA"/>
</dbReference>
<sequence length="106" mass="12750">MRDELFEHILKMEKHLDTLNEEFEELKQRTVKLLEENVRLEMENKNFKELLKETTADKEKTKKETFKSNTLQSLYDEGFHVCNVSFGTHRHGEKCLFCQEILTRDL</sequence>
<protein>
    <submittedName>
        <fullName evidence="7">Regulator of replication initiation timing</fullName>
    </submittedName>
</protein>
<keyword evidence="5" id="KW-0236">DNA replication inhibitor</keyword>
<evidence type="ECO:0000256" key="1">
    <source>
        <dbReference type="ARBA" id="ARBA00022490"/>
    </source>
</evidence>
<name>A0A9Q2HFX2_9STAP</name>
<keyword evidence="2" id="KW-0235">DNA replication</keyword>
<keyword evidence="8" id="KW-1185">Reference proteome</keyword>
<keyword evidence="3" id="KW-0479">Metal-binding</keyword>
<dbReference type="Proteomes" id="UP000579136">
    <property type="component" value="Unassembled WGS sequence"/>
</dbReference>
<evidence type="ECO:0000313" key="7">
    <source>
        <dbReference type="EMBL" id="MBB5176603.1"/>
    </source>
</evidence>
<evidence type="ECO:0000256" key="2">
    <source>
        <dbReference type="ARBA" id="ARBA00022705"/>
    </source>
</evidence>